<dbReference type="InterPro" id="IPR012349">
    <property type="entry name" value="Split_barrel_FMN-bd"/>
</dbReference>
<accession>A0ABS9Z695</accession>
<dbReference type="InterPro" id="IPR052174">
    <property type="entry name" value="Flavoredoxin"/>
</dbReference>
<gene>
    <name evidence="5" type="ORF">K2U94_10195</name>
</gene>
<protein>
    <submittedName>
        <fullName evidence="5">Flavin reductase family protein</fullName>
    </submittedName>
</protein>
<evidence type="ECO:0000259" key="4">
    <source>
        <dbReference type="SMART" id="SM00903"/>
    </source>
</evidence>
<proteinExistence type="inferred from homology"/>
<organism evidence="5 6">
    <name type="scientific">Candidatus Rhodoblastus alkanivorans</name>
    <dbReference type="NCBI Taxonomy" id="2954117"/>
    <lineage>
        <taxon>Bacteria</taxon>
        <taxon>Pseudomonadati</taxon>
        <taxon>Pseudomonadota</taxon>
        <taxon>Alphaproteobacteria</taxon>
        <taxon>Hyphomicrobiales</taxon>
        <taxon>Rhodoblastaceae</taxon>
        <taxon>Rhodoblastus</taxon>
    </lineage>
</organism>
<keyword evidence="6" id="KW-1185">Reference proteome</keyword>
<feature type="domain" description="Flavin reductase like" evidence="4">
    <location>
        <begin position="13"/>
        <end position="161"/>
    </location>
</feature>
<dbReference type="Gene3D" id="2.30.110.10">
    <property type="entry name" value="Electron Transport, Fmn-binding Protein, Chain A"/>
    <property type="match status" value="1"/>
</dbReference>
<dbReference type="PANTHER" id="PTHR43567">
    <property type="entry name" value="FLAVOREDOXIN-RELATED-RELATED"/>
    <property type="match status" value="1"/>
</dbReference>
<comment type="cofactor">
    <cofactor evidence="1">
        <name>FMN</name>
        <dbReference type="ChEBI" id="CHEBI:58210"/>
    </cofactor>
</comment>
<dbReference type="Proteomes" id="UP001139104">
    <property type="component" value="Unassembled WGS sequence"/>
</dbReference>
<evidence type="ECO:0000313" key="6">
    <source>
        <dbReference type="Proteomes" id="UP001139104"/>
    </source>
</evidence>
<evidence type="ECO:0000256" key="1">
    <source>
        <dbReference type="ARBA" id="ARBA00001917"/>
    </source>
</evidence>
<comment type="caution">
    <text evidence="5">The sequence shown here is derived from an EMBL/GenBank/DDBJ whole genome shotgun (WGS) entry which is preliminary data.</text>
</comment>
<keyword evidence="2" id="KW-0285">Flavoprotein</keyword>
<evidence type="ECO:0000256" key="3">
    <source>
        <dbReference type="ARBA" id="ARBA00038054"/>
    </source>
</evidence>
<evidence type="ECO:0000313" key="5">
    <source>
        <dbReference type="EMBL" id="MCI4683133.1"/>
    </source>
</evidence>
<dbReference type="SUPFAM" id="SSF50475">
    <property type="entry name" value="FMN-binding split barrel"/>
    <property type="match status" value="1"/>
</dbReference>
<reference evidence="5" key="1">
    <citation type="journal article" date="2022" name="ISME J.">
        <title>Identification of active gaseous-alkane degraders at natural gas seeps.</title>
        <authorList>
            <person name="Farhan Ul Haque M."/>
            <person name="Hernandez M."/>
            <person name="Crombie A.T."/>
            <person name="Murrell J.C."/>
        </authorList>
    </citation>
    <scope>NUCLEOTIDE SEQUENCE</scope>
    <source>
        <strain evidence="5">PC2</strain>
    </source>
</reference>
<dbReference type="SMART" id="SM00903">
    <property type="entry name" value="Flavin_Reduct"/>
    <property type="match status" value="1"/>
</dbReference>
<comment type="similarity">
    <text evidence="3">Belongs to the flavoredoxin family.</text>
</comment>
<dbReference type="Pfam" id="PF01613">
    <property type="entry name" value="Flavin_Reduct"/>
    <property type="match status" value="1"/>
</dbReference>
<dbReference type="PANTHER" id="PTHR43567:SF1">
    <property type="entry name" value="FLAVOREDOXIN"/>
    <property type="match status" value="1"/>
</dbReference>
<name>A0ABS9Z695_9HYPH</name>
<dbReference type="RefSeq" id="WP_243068846.1">
    <property type="nucleotide sequence ID" value="NZ_JAIVFK010000019.1"/>
</dbReference>
<dbReference type="InterPro" id="IPR002563">
    <property type="entry name" value="Flavin_Rdtase-like_dom"/>
</dbReference>
<evidence type="ECO:0000256" key="2">
    <source>
        <dbReference type="ARBA" id="ARBA00022630"/>
    </source>
</evidence>
<dbReference type="EMBL" id="JAIVFP010000001">
    <property type="protein sequence ID" value="MCI4683133.1"/>
    <property type="molecule type" value="Genomic_DNA"/>
</dbReference>
<sequence length="176" mass="19228">MRALELGKVYQKLEPGPVVLVATAEGGRANVMTMSWHMMVEFNPPLIACVVSEANFSHRALTKTGECVIAIPPADMAETVVAIGNCSGREVDKFARFGLTAAPGHEVAAPRITQCIVNIECRVVDRQLVARYNLFILEAVKAWIDPGRAKAKTLHHCGYGRFLLDGEELRLRSAKA</sequence>